<name>S7ZED5_PENO1</name>
<evidence type="ECO:0000313" key="1">
    <source>
        <dbReference type="EMBL" id="EPS28649.1"/>
    </source>
</evidence>
<keyword evidence="2" id="KW-1185">Reference proteome</keyword>
<proteinExistence type="predicted"/>
<reference evidence="1 2" key="1">
    <citation type="journal article" date="2013" name="PLoS ONE">
        <title>Genomic and secretomic analyses reveal unique features of the lignocellulolytic enzyme system of Penicillium decumbens.</title>
        <authorList>
            <person name="Liu G."/>
            <person name="Zhang L."/>
            <person name="Wei X."/>
            <person name="Zou G."/>
            <person name="Qin Y."/>
            <person name="Ma L."/>
            <person name="Li J."/>
            <person name="Zheng H."/>
            <person name="Wang S."/>
            <person name="Wang C."/>
            <person name="Xun L."/>
            <person name="Zhao G.-P."/>
            <person name="Zhou Z."/>
            <person name="Qu Y."/>
        </authorList>
    </citation>
    <scope>NUCLEOTIDE SEQUENCE [LARGE SCALE GENOMIC DNA]</scope>
    <source>
        <strain evidence="2">114-2 / CGMCC 5302</strain>
    </source>
</reference>
<dbReference type="EMBL" id="KB644411">
    <property type="protein sequence ID" value="EPS28649.1"/>
    <property type="molecule type" value="Genomic_DNA"/>
</dbReference>
<dbReference type="HOGENOM" id="CLU_2413996_0_0_1"/>
<accession>S7ZED5</accession>
<dbReference type="Proteomes" id="UP000019376">
    <property type="component" value="Unassembled WGS sequence"/>
</dbReference>
<organism evidence="1 2">
    <name type="scientific">Penicillium oxalicum (strain 114-2 / CGMCC 5302)</name>
    <name type="common">Penicillium decumbens</name>
    <dbReference type="NCBI Taxonomy" id="933388"/>
    <lineage>
        <taxon>Eukaryota</taxon>
        <taxon>Fungi</taxon>
        <taxon>Dikarya</taxon>
        <taxon>Ascomycota</taxon>
        <taxon>Pezizomycotina</taxon>
        <taxon>Eurotiomycetes</taxon>
        <taxon>Eurotiomycetidae</taxon>
        <taxon>Eurotiales</taxon>
        <taxon>Aspergillaceae</taxon>
        <taxon>Penicillium</taxon>
    </lineage>
</organism>
<protein>
    <submittedName>
        <fullName evidence="1">Uncharacterized protein</fullName>
    </submittedName>
</protein>
<sequence>MHNASSLSPSSSFKVYHLSTPAQFYNRLQGLMQLISPSTWAHLSNLFDQAMNHSVGIILEGGGKVVESVKSSKGAGACGWEGRKEKRKGVRW</sequence>
<evidence type="ECO:0000313" key="2">
    <source>
        <dbReference type="Proteomes" id="UP000019376"/>
    </source>
</evidence>
<dbReference type="AlphaFoldDB" id="S7ZED5"/>
<gene>
    <name evidence="1" type="ORF">PDE_03595</name>
</gene>